<accession>A0A2C6KGU5</accession>
<feature type="compositionally biased region" description="Gly residues" evidence="1">
    <location>
        <begin position="199"/>
        <end position="208"/>
    </location>
</feature>
<name>A0A2C6KGU5_9APIC</name>
<evidence type="ECO:0000313" key="3">
    <source>
        <dbReference type="Proteomes" id="UP000221165"/>
    </source>
</evidence>
<proteinExistence type="predicted"/>
<dbReference type="RefSeq" id="XP_067917494.1">
    <property type="nucleotide sequence ID" value="XM_068070531.1"/>
</dbReference>
<feature type="compositionally biased region" description="Basic and acidic residues" evidence="1">
    <location>
        <begin position="186"/>
        <end position="198"/>
    </location>
</feature>
<feature type="region of interest" description="Disordered" evidence="1">
    <location>
        <begin position="146"/>
        <end position="171"/>
    </location>
</feature>
<reference evidence="2 3" key="1">
    <citation type="journal article" date="2017" name="Int. J. Parasitol.">
        <title>The genome of the protozoan parasite Cystoisospora suis and a reverse vaccinology approach to identify vaccine candidates.</title>
        <authorList>
            <person name="Palmieri N."/>
            <person name="Shrestha A."/>
            <person name="Ruttkowski B."/>
            <person name="Beck T."/>
            <person name="Vogl C."/>
            <person name="Tomley F."/>
            <person name="Blake D.P."/>
            <person name="Joachim A."/>
        </authorList>
    </citation>
    <scope>NUCLEOTIDE SEQUENCE [LARGE SCALE GENOMIC DNA]</scope>
    <source>
        <strain evidence="2 3">Wien I</strain>
    </source>
</reference>
<dbReference type="GeneID" id="94433742"/>
<evidence type="ECO:0000256" key="1">
    <source>
        <dbReference type="SAM" id="MobiDB-lite"/>
    </source>
</evidence>
<keyword evidence="3" id="KW-1185">Reference proteome</keyword>
<comment type="caution">
    <text evidence="2">The sequence shown here is derived from an EMBL/GenBank/DDBJ whole genome shotgun (WGS) entry which is preliminary data.</text>
</comment>
<feature type="region of interest" description="Disordered" evidence="1">
    <location>
        <begin position="186"/>
        <end position="208"/>
    </location>
</feature>
<feature type="compositionally biased region" description="Pro residues" evidence="1">
    <location>
        <begin position="147"/>
        <end position="165"/>
    </location>
</feature>
<sequence length="233" mass="25148">MTVVHPGDARAVLVFSDGDTLEVTNGGSEPCCARSVNLSAFENGEARGKFGWEAVRGTKTCEAKKAPLAVVLGRGRFFDVWTDHEVAQACTEPLNWLREHHPDTALGNARLVVSRLLTKEATVRGGHTENIHAGVDLIDSLGFPDSSPLPPCEPTTRAPPPPPPVASRQRYQQPVFESEFSLFRPRSEIGDRRGDGERGWGGPGGRRRGGMCGWGGSFAGSIQETFQIVFGVL</sequence>
<evidence type="ECO:0000313" key="2">
    <source>
        <dbReference type="EMBL" id="PHJ15762.1"/>
    </source>
</evidence>
<organism evidence="2 3">
    <name type="scientific">Cystoisospora suis</name>
    <dbReference type="NCBI Taxonomy" id="483139"/>
    <lineage>
        <taxon>Eukaryota</taxon>
        <taxon>Sar</taxon>
        <taxon>Alveolata</taxon>
        <taxon>Apicomplexa</taxon>
        <taxon>Conoidasida</taxon>
        <taxon>Coccidia</taxon>
        <taxon>Eucoccidiorida</taxon>
        <taxon>Eimeriorina</taxon>
        <taxon>Sarcocystidae</taxon>
        <taxon>Cystoisospora</taxon>
    </lineage>
</organism>
<dbReference type="Proteomes" id="UP000221165">
    <property type="component" value="Unassembled WGS sequence"/>
</dbReference>
<protein>
    <submittedName>
        <fullName evidence="2">Uncharacterized protein</fullName>
    </submittedName>
</protein>
<dbReference type="EMBL" id="MIGC01007381">
    <property type="protein sequence ID" value="PHJ15762.1"/>
    <property type="molecule type" value="Genomic_DNA"/>
</dbReference>
<gene>
    <name evidence="2" type="ORF">CSUI_010427</name>
</gene>
<dbReference type="VEuPathDB" id="ToxoDB:CSUI_010427"/>
<dbReference type="AlphaFoldDB" id="A0A2C6KGU5"/>